<reference evidence="1" key="2">
    <citation type="journal article" date="2021" name="Data Brief">
        <title>Draft genome sequence data of the facultative, thermophilic, xylanolytic bacterium Paenibacillus sp. strain DA-C8.</title>
        <authorList>
            <person name="Chhe C."/>
            <person name="Uke A."/>
            <person name="Baramee S."/>
            <person name="Ungkulpasvich U."/>
            <person name="Tachaapaikoon C."/>
            <person name="Pason P."/>
            <person name="Waeonukul R."/>
            <person name="Ratanakhanokchai K."/>
            <person name="Kosugi A."/>
        </authorList>
    </citation>
    <scope>NUCLEOTIDE SEQUENCE</scope>
    <source>
        <strain evidence="1">DA-C8</strain>
    </source>
</reference>
<dbReference type="Proteomes" id="UP000654993">
    <property type="component" value="Unassembled WGS sequence"/>
</dbReference>
<evidence type="ECO:0000313" key="1">
    <source>
        <dbReference type="EMBL" id="GFR39581.1"/>
    </source>
</evidence>
<protein>
    <submittedName>
        <fullName evidence="1">Uncharacterized protein</fullName>
    </submittedName>
</protein>
<sequence length="159" mass="17737">MESKSRDGRLGVAWSVISNPRVPLRRTRQKAIEGDALRIGSGDTVKHEEAVSPFAAKLFSNITGSQRYVLIAVRHTQPATVDESRKAAIFHHDIRQAGIAMGHDEILAVGHARLEPGEQFGWREPLMLFVQIILIDKTGFHPSTCSLDAMFRLVVEWGR</sequence>
<dbReference type="EMBL" id="BMAQ01000069">
    <property type="protein sequence ID" value="GFR39581.1"/>
    <property type="molecule type" value="Genomic_DNA"/>
</dbReference>
<gene>
    <name evidence="1" type="ORF">PRECH8_28770</name>
</gene>
<reference evidence="1" key="1">
    <citation type="submission" date="2020-08" db="EMBL/GenBank/DDBJ databases">
        <authorList>
            <person name="Uke A."/>
            <person name="Chhe C."/>
            <person name="Baramee S."/>
            <person name="Kosugi A."/>
        </authorList>
    </citation>
    <scope>NUCLEOTIDE SEQUENCE</scope>
    <source>
        <strain evidence="1">DA-C8</strain>
    </source>
</reference>
<comment type="caution">
    <text evidence="1">The sequence shown here is derived from an EMBL/GenBank/DDBJ whole genome shotgun (WGS) entry which is preliminary data.</text>
</comment>
<keyword evidence="2" id="KW-1185">Reference proteome</keyword>
<evidence type="ECO:0000313" key="2">
    <source>
        <dbReference type="Proteomes" id="UP000654993"/>
    </source>
</evidence>
<organism evidence="1 2">
    <name type="scientific">Insulibacter thermoxylanivorax</name>
    <dbReference type="NCBI Taxonomy" id="2749268"/>
    <lineage>
        <taxon>Bacteria</taxon>
        <taxon>Bacillati</taxon>
        <taxon>Bacillota</taxon>
        <taxon>Bacilli</taxon>
        <taxon>Bacillales</taxon>
        <taxon>Paenibacillaceae</taxon>
        <taxon>Insulibacter</taxon>
    </lineage>
</organism>
<proteinExistence type="predicted"/>
<name>A0A916QF19_9BACL</name>
<dbReference type="AlphaFoldDB" id="A0A916QF19"/>
<accession>A0A916QF19</accession>